<reference evidence="1" key="1">
    <citation type="journal article" date="2014" name="Front. Microbiol.">
        <title>High frequency of phylogenetically diverse reductive dehalogenase-homologous genes in deep subseafloor sedimentary metagenomes.</title>
        <authorList>
            <person name="Kawai M."/>
            <person name="Futagami T."/>
            <person name="Toyoda A."/>
            <person name="Takaki Y."/>
            <person name="Nishi S."/>
            <person name="Hori S."/>
            <person name="Arai W."/>
            <person name="Tsubouchi T."/>
            <person name="Morono Y."/>
            <person name="Uchiyama I."/>
            <person name="Ito T."/>
            <person name="Fujiyama A."/>
            <person name="Inagaki F."/>
            <person name="Takami H."/>
        </authorList>
    </citation>
    <scope>NUCLEOTIDE SEQUENCE</scope>
    <source>
        <strain evidence="1">Expedition CK06-06</strain>
    </source>
</reference>
<gene>
    <name evidence="1" type="ORF">S01H4_17405</name>
</gene>
<dbReference type="EMBL" id="BART01007665">
    <property type="protein sequence ID" value="GAG61401.1"/>
    <property type="molecule type" value="Genomic_DNA"/>
</dbReference>
<proteinExistence type="predicted"/>
<dbReference type="AlphaFoldDB" id="X1ANE4"/>
<dbReference type="GO" id="GO:0043565">
    <property type="term" value="F:sequence-specific DNA binding"/>
    <property type="evidence" value="ECO:0007669"/>
    <property type="project" value="InterPro"/>
</dbReference>
<dbReference type="InterPro" id="IPR036390">
    <property type="entry name" value="WH_DNA-bd_sf"/>
</dbReference>
<dbReference type="CDD" id="cd00090">
    <property type="entry name" value="HTH_ARSR"/>
    <property type="match status" value="1"/>
</dbReference>
<accession>X1ANE4</accession>
<dbReference type="Pfam" id="PF13412">
    <property type="entry name" value="HTH_24"/>
    <property type="match status" value="1"/>
</dbReference>
<name>X1ANE4_9ZZZZ</name>
<evidence type="ECO:0000313" key="1">
    <source>
        <dbReference type="EMBL" id="GAG61401.1"/>
    </source>
</evidence>
<dbReference type="Gene3D" id="1.10.10.10">
    <property type="entry name" value="Winged helix-like DNA-binding domain superfamily/Winged helix DNA-binding domain"/>
    <property type="match status" value="1"/>
</dbReference>
<dbReference type="SUPFAM" id="SSF46785">
    <property type="entry name" value="Winged helix' DNA-binding domain"/>
    <property type="match status" value="1"/>
</dbReference>
<comment type="caution">
    <text evidence="1">The sequence shown here is derived from an EMBL/GenBank/DDBJ whole genome shotgun (WGS) entry which is preliminary data.</text>
</comment>
<dbReference type="InterPro" id="IPR036388">
    <property type="entry name" value="WH-like_DNA-bd_sf"/>
</dbReference>
<sequence length="176" mass="19980">MFGISKAKNRDELLEKLGEKEYIYNATYASGNLIYIHAIIRNLNELDSLVSFVRKEGEINELTVGLDSNSPSSGLEDFGDISFSELDFLIINALKNNSRKTVSDIAYEVGISTKTVTRHLNRLIERKLIEFSIDWYPDKSAIVMSIINLQLNPSANIDKLKLIEEFRAKFGNKVLF</sequence>
<protein>
    <recommendedName>
        <fullName evidence="2">HTH asnC-type domain-containing protein</fullName>
    </recommendedName>
</protein>
<dbReference type="InterPro" id="IPR011991">
    <property type="entry name" value="ArsR-like_HTH"/>
</dbReference>
<evidence type="ECO:0008006" key="2">
    <source>
        <dbReference type="Google" id="ProtNLM"/>
    </source>
</evidence>
<dbReference type="PRINTS" id="PR00033">
    <property type="entry name" value="HTHASNC"/>
</dbReference>
<organism evidence="1">
    <name type="scientific">marine sediment metagenome</name>
    <dbReference type="NCBI Taxonomy" id="412755"/>
    <lineage>
        <taxon>unclassified sequences</taxon>
        <taxon>metagenomes</taxon>
        <taxon>ecological metagenomes</taxon>
    </lineage>
</organism>
<dbReference type="InterPro" id="IPR000485">
    <property type="entry name" value="AsnC-type_HTH_dom"/>
</dbReference>